<comment type="caution">
    <text evidence="2">The sequence shown here is derived from an EMBL/GenBank/DDBJ whole genome shotgun (WGS) entry which is preliminary data.</text>
</comment>
<keyword evidence="3" id="KW-1185">Reference proteome</keyword>
<reference evidence="2" key="1">
    <citation type="submission" date="2023-07" db="EMBL/GenBank/DDBJ databases">
        <authorList>
            <consortium name="AG Swart"/>
            <person name="Singh M."/>
            <person name="Singh A."/>
            <person name="Seah K."/>
            <person name="Emmerich C."/>
        </authorList>
    </citation>
    <scope>NUCLEOTIDE SEQUENCE</scope>
    <source>
        <strain evidence="2">DP1</strain>
    </source>
</reference>
<sequence>MQYRNTGAARQDARHRSVKLDSLLAQKKWIETVFNKCKMFLHKMGQEAKADQILQKPYNIIGQTISKIYKEDGKFLMKWITDEYSLDVNGGNRKDKSDINITSCKEKFKILLSLDIWIEKLAQWQSSGYKLEMPKREEVDSLRWDMILREKLKEALRSRGAPSAPPENKTSNQPSGAQDEMYLRAQEQRKRKQLKQKKYNESHLEIRNESIISTEKTSDISSLVRIQRPPVAKPKVDMEELFKKIEGLKKKIKESIEDPSNKNIIHLNSLDSNRICVTQCISFIEEHNSRAPQIIQNCLNNVQKHGKNNPKYTPIKQEIYKTQIPLKRHPQ</sequence>
<name>A0AAD1UFT6_EUPCR</name>
<protein>
    <submittedName>
        <fullName evidence="2">Uncharacterized protein</fullName>
    </submittedName>
</protein>
<evidence type="ECO:0000313" key="2">
    <source>
        <dbReference type="EMBL" id="CAI2366080.1"/>
    </source>
</evidence>
<dbReference type="Proteomes" id="UP001295684">
    <property type="component" value="Unassembled WGS sequence"/>
</dbReference>
<gene>
    <name evidence="2" type="ORF">ECRASSUSDP1_LOCUS7351</name>
</gene>
<dbReference type="AlphaFoldDB" id="A0AAD1UFT6"/>
<evidence type="ECO:0000256" key="1">
    <source>
        <dbReference type="SAM" id="MobiDB-lite"/>
    </source>
</evidence>
<organism evidence="2 3">
    <name type="scientific">Euplotes crassus</name>
    <dbReference type="NCBI Taxonomy" id="5936"/>
    <lineage>
        <taxon>Eukaryota</taxon>
        <taxon>Sar</taxon>
        <taxon>Alveolata</taxon>
        <taxon>Ciliophora</taxon>
        <taxon>Intramacronucleata</taxon>
        <taxon>Spirotrichea</taxon>
        <taxon>Hypotrichia</taxon>
        <taxon>Euplotida</taxon>
        <taxon>Euplotidae</taxon>
        <taxon>Moneuplotes</taxon>
    </lineage>
</organism>
<accession>A0AAD1UFT6</accession>
<dbReference type="EMBL" id="CAMPGE010007155">
    <property type="protein sequence ID" value="CAI2366080.1"/>
    <property type="molecule type" value="Genomic_DNA"/>
</dbReference>
<proteinExistence type="predicted"/>
<feature type="region of interest" description="Disordered" evidence="1">
    <location>
        <begin position="156"/>
        <end position="178"/>
    </location>
</feature>
<evidence type="ECO:0000313" key="3">
    <source>
        <dbReference type="Proteomes" id="UP001295684"/>
    </source>
</evidence>